<evidence type="ECO:0000313" key="2">
    <source>
        <dbReference type="Proteomes" id="UP000294902"/>
    </source>
</evidence>
<dbReference type="RefSeq" id="WP_132252630.1">
    <property type="nucleotide sequence ID" value="NZ_SMAL01000006.1"/>
</dbReference>
<dbReference type="AlphaFoldDB" id="A0A4R3MLA1"/>
<dbReference type="EMBL" id="SMAL01000006">
    <property type="protein sequence ID" value="TCT14332.1"/>
    <property type="molecule type" value="Genomic_DNA"/>
</dbReference>
<gene>
    <name evidence="1" type="ORF">EDC18_106130</name>
</gene>
<name>A0A4R3MLA1_9FIRM</name>
<evidence type="ECO:0000313" key="1">
    <source>
        <dbReference type="EMBL" id="TCT14332.1"/>
    </source>
</evidence>
<dbReference type="OrthoDB" id="2084810at2"/>
<protein>
    <submittedName>
        <fullName evidence="1">Uncharacterized protein</fullName>
    </submittedName>
</protein>
<organism evidence="1 2">
    <name type="scientific">Natranaerovirga pectinivora</name>
    <dbReference type="NCBI Taxonomy" id="682400"/>
    <lineage>
        <taxon>Bacteria</taxon>
        <taxon>Bacillati</taxon>
        <taxon>Bacillota</taxon>
        <taxon>Clostridia</taxon>
        <taxon>Lachnospirales</taxon>
        <taxon>Natranaerovirgaceae</taxon>
        <taxon>Natranaerovirga</taxon>
    </lineage>
</organism>
<proteinExistence type="predicted"/>
<reference evidence="1 2" key="1">
    <citation type="submission" date="2019-03" db="EMBL/GenBank/DDBJ databases">
        <title>Genomic Encyclopedia of Type Strains, Phase IV (KMG-IV): sequencing the most valuable type-strain genomes for metagenomic binning, comparative biology and taxonomic classification.</title>
        <authorList>
            <person name="Goeker M."/>
        </authorList>
    </citation>
    <scope>NUCLEOTIDE SEQUENCE [LARGE SCALE GENOMIC DNA]</scope>
    <source>
        <strain evidence="1 2">DSM 24629</strain>
    </source>
</reference>
<sequence length="90" mass="10814">MKLELDEFIEEIKAEIAGYEEIDEKLIIEWEKNFREVIKTYKDPKGRVKREKNSIYIVLEDESEIFRVADQYFSAVDGDEIKEYWAGFQL</sequence>
<dbReference type="Proteomes" id="UP000294902">
    <property type="component" value="Unassembled WGS sequence"/>
</dbReference>
<accession>A0A4R3MLA1</accession>
<keyword evidence="2" id="KW-1185">Reference proteome</keyword>
<comment type="caution">
    <text evidence="1">The sequence shown here is derived from an EMBL/GenBank/DDBJ whole genome shotgun (WGS) entry which is preliminary data.</text>
</comment>